<dbReference type="PROSITE" id="PS50294">
    <property type="entry name" value="WD_REPEATS_REGION"/>
    <property type="match status" value="4"/>
</dbReference>
<dbReference type="PROSITE" id="PS50082">
    <property type="entry name" value="WD_REPEATS_2"/>
    <property type="match status" value="6"/>
</dbReference>
<feature type="region of interest" description="Disordered" evidence="4">
    <location>
        <begin position="539"/>
        <end position="570"/>
    </location>
</feature>
<evidence type="ECO:0000256" key="2">
    <source>
        <dbReference type="ARBA" id="ARBA00022737"/>
    </source>
</evidence>
<feature type="repeat" description="WD" evidence="3">
    <location>
        <begin position="364"/>
        <end position="396"/>
    </location>
</feature>
<dbReference type="Pfam" id="PF00400">
    <property type="entry name" value="WD40"/>
    <property type="match status" value="7"/>
</dbReference>
<evidence type="ECO:0000313" key="5">
    <source>
        <dbReference type="EMBL" id="TBU26448.1"/>
    </source>
</evidence>
<evidence type="ECO:0000256" key="4">
    <source>
        <dbReference type="SAM" id="MobiDB-lite"/>
    </source>
</evidence>
<evidence type="ECO:0000256" key="1">
    <source>
        <dbReference type="ARBA" id="ARBA00022574"/>
    </source>
</evidence>
<dbReference type="EMBL" id="ML143445">
    <property type="protein sequence ID" value="TBU26448.1"/>
    <property type="molecule type" value="Genomic_DNA"/>
</dbReference>
<feature type="repeat" description="WD" evidence="3">
    <location>
        <begin position="448"/>
        <end position="489"/>
    </location>
</feature>
<feature type="compositionally biased region" description="Acidic residues" evidence="4">
    <location>
        <begin position="539"/>
        <end position="568"/>
    </location>
</feature>
<dbReference type="InterPro" id="IPR001680">
    <property type="entry name" value="WD40_rpt"/>
</dbReference>
<feature type="repeat" description="WD" evidence="3">
    <location>
        <begin position="694"/>
        <end position="724"/>
    </location>
</feature>
<gene>
    <name evidence="5" type="ORF">BD311DRAFT_698370</name>
</gene>
<dbReference type="InterPro" id="IPR020472">
    <property type="entry name" value="WD40_PAC1"/>
</dbReference>
<name>A0A4Q9MIH1_9APHY</name>
<feature type="repeat" description="WD" evidence="3">
    <location>
        <begin position="587"/>
        <end position="609"/>
    </location>
</feature>
<dbReference type="CDD" id="cd00200">
    <property type="entry name" value="WD40"/>
    <property type="match status" value="1"/>
</dbReference>
<dbReference type="Gene3D" id="2.130.10.10">
    <property type="entry name" value="YVTN repeat-like/Quinoprotein amine dehydrogenase"/>
    <property type="match status" value="2"/>
</dbReference>
<dbReference type="OrthoDB" id="538223at2759"/>
<feature type="repeat" description="WD" evidence="3">
    <location>
        <begin position="405"/>
        <end position="446"/>
    </location>
</feature>
<proteinExistence type="predicted"/>
<sequence>MNSTGDGRFTQPIMFASPRLAWELIERIISHSGDDRRTLYSFSLTCHQLRPRSLCLMVADVDIMDRAQVITFRDFLEAYPHFCPFVYSIKADPTTFMPFPLLYILPNLTNTQWSSPATPQPLGGLSLPLPLLTCCHKFGTNITSLSLVSLSLKTTQELCRVLLAFTAIKDLRCERLGIGGTVANGAVLEQRLRSQRLKLRNINIGYNVHETATKFLFDSAQSTVEILSLDITYSIISGPSALLCGKWPELLTLTLTVSTNQDRFEALIKISKEFHPSRLNEVSVELRSTVGDLLSWIGSDEGNLHLCSELDQTLLSYRHPQLLPFGHRRTRSGRKDLWSEEFAKYFPKLTERGLLKIASSADIALGHDDLVTALVYSPDGSRLATASRDCTIILWDSDGQLVHEWVAHTGSVRSLAFSPDSRHLASGSWDRMIAIWDVGQGSRKITTLKGHTEQVEHCAWSPDGTLIVSGSWDNTVRLWDTRTFQQLHLLDISTNDFYHAYFSFDGRWLILIGSHRCRVWDVGRGAMHINFRIAEGEETEDKAAIDEENEEDKGEGDEEDKDEKDEKDEDARPQCCAAALNLQGTCLATGYVDGSVRIWDVQTGQCLVFSRMHTRRVTVVAFSSDGTRILSTSWGDTPKILDTYSGTMILSLEGHTGGVGAACFSPCGKYVASASSDETVRLWRTDDGSCMGIFSEHKDAVWLSAFSPDGKTLSSGANDGSVVMRHIRDIIPVEDTSV</sequence>
<dbReference type="PANTHER" id="PTHR22847">
    <property type="entry name" value="WD40 REPEAT PROTEIN"/>
    <property type="match status" value="1"/>
</dbReference>
<dbReference type="PRINTS" id="PR00320">
    <property type="entry name" value="GPROTEINBRPT"/>
</dbReference>
<reference evidence="5" key="1">
    <citation type="submission" date="2019-01" db="EMBL/GenBank/DDBJ databases">
        <title>Draft genome sequences of three monokaryotic isolates of the white-rot basidiomycete fungus Dichomitus squalens.</title>
        <authorList>
            <consortium name="DOE Joint Genome Institute"/>
            <person name="Lopez S.C."/>
            <person name="Andreopoulos B."/>
            <person name="Pangilinan J."/>
            <person name="Lipzen A."/>
            <person name="Riley R."/>
            <person name="Ahrendt S."/>
            <person name="Ng V."/>
            <person name="Barry K."/>
            <person name="Daum C."/>
            <person name="Grigoriev I.V."/>
            <person name="Hilden K.S."/>
            <person name="Makela M.R."/>
            <person name="de Vries R.P."/>
        </authorList>
    </citation>
    <scope>NUCLEOTIDE SEQUENCE [LARGE SCALE GENOMIC DNA]</scope>
    <source>
        <strain evidence="5">OM18370.1</strain>
    </source>
</reference>
<feature type="repeat" description="WD" evidence="3">
    <location>
        <begin position="652"/>
        <end position="693"/>
    </location>
</feature>
<dbReference type="PANTHER" id="PTHR22847:SF637">
    <property type="entry name" value="WD REPEAT DOMAIN 5B"/>
    <property type="match status" value="1"/>
</dbReference>
<evidence type="ECO:0000256" key="3">
    <source>
        <dbReference type="PROSITE-ProRule" id="PRU00221"/>
    </source>
</evidence>
<dbReference type="GO" id="GO:1990234">
    <property type="term" value="C:transferase complex"/>
    <property type="evidence" value="ECO:0007669"/>
    <property type="project" value="UniProtKB-ARBA"/>
</dbReference>
<dbReference type="InterPro" id="IPR015943">
    <property type="entry name" value="WD40/YVTN_repeat-like_dom_sf"/>
</dbReference>
<dbReference type="InterPro" id="IPR019775">
    <property type="entry name" value="WD40_repeat_CS"/>
</dbReference>
<dbReference type="Proteomes" id="UP000292957">
    <property type="component" value="Unassembled WGS sequence"/>
</dbReference>
<protein>
    <submittedName>
        <fullName evidence="5">Quinon protein alcohol dehydrogenase-like superfamily</fullName>
    </submittedName>
</protein>
<accession>A0A4Q9MIH1</accession>
<dbReference type="SMART" id="SM00320">
    <property type="entry name" value="WD40"/>
    <property type="match status" value="8"/>
</dbReference>
<dbReference type="PROSITE" id="PS00678">
    <property type="entry name" value="WD_REPEATS_1"/>
    <property type="match status" value="3"/>
</dbReference>
<keyword evidence="2" id="KW-0677">Repeat</keyword>
<dbReference type="InterPro" id="IPR011047">
    <property type="entry name" value="Quinoprotein_ADH-like_sf"/>
</dbReference>
<keyword evidence="1 3" id="KW-0853">WD repeat</keyword>
<organism evidence="5">
    <name type="scientific">Dichomitus squalens</name>
    <dbReference type="NCBI Taxonomy" id="114155"/>
    <lineage>
        <taxon>Eukaryota</taxon>
        <taxon>Fungi</taxon>
        <taxon>Dikarya</taxon>
        <taxon>Basidiomycota</taxon>
        <taxon>Agaricomycotina</taxon>
        <taxon>Agaricomycetes</taxon>
        <taxon>Polyporales</taxon>
        <taxon>Polyporaceae</taxon>
        <taxon>Dichomitus</taxon>
    </lineage>
</organism>
<dbReference type="SUPFAM" id="SSF50998">
    <property type="entry name" value="Quinoprotein alcohol dehydrogenase-like"/>
    <property type="match status" value="1"/>
</dbReference>
<dbReference type="AlphaFoldDB" id="A0A4Q9MIH1"/>